<evidence type="ECO:0000313" key="18">
    <source>
        <dbReference type="Proteomes" id="UP000663887"/>
    </source>
</evidence>
<comment type="similarity">
    <text evidence="2">Belongs to the CorA metal ion transporter (MIT) (TC 1.A.35) family.</text>
</comment>
<evidence type="ECO:0000256" key="3">
    <source>
        <dbReference type="ARBA" id="ARBA00022448"/>
    </source>
</evidence>
<dbReference type="Proteomes" id="UP000663887">
    <property type="component" value="Unassembled WGS sequence"/>
</dbReference>
<dbReference type="OrthoDB" id="9978047at2759"/>
<feature type="transmembrane region" description="Helical" evidence="12">
    <location>
        <begin position="404"/>
        <end position="425"/>
    </location>
</feature>
<evidence type="ECO:0000256" key="11">
    <source>
        <dbReference type="ARBA" id="ARBA00045497"/>
    </source>
</evidence>
<keyword evidence="4" id="KW-1003">Cell membrane</keyword>
<dbReference type="GO" id="GO:0015087">
    <property type="term" value="F:cobalt ion transmembrane transporter activity"/>
    <property type="evidence" value="ECO:0007669"/>
    <property type="project" value="TreeGrafter"/>
</dbReference>
<dbReference type="EMBL" id="CAJNRG010014968">
    <property type="protein sequence ID" value="CAF2160301.1"/>
    <property type="molecule type" value="Genomic_DNA"/>
</dbReference>
<keyword evidence="8" id="KW-0406">Ion transport</keyword>
<evidence type="ECO:0000256" key="10">
    <source>
        <dbReference type="ARBA" id="ARBA00034269"/>
    </source>
</evidence>
<evidence type="ECO:0000256" key="1">
    <source>
        <dbReference type="ARBA" id="ARBA00004651"/>
    </source>
</evidence>
<dbReference type="EMBL" id="CAJNOW010007040">
    <property type="protein sequence ID" value="CAF1502236.1"/>
    <property type="molecule type" value="Genomic_DNA"/>
</dbReference>
<evidence type="ECO:0000313" key="13">
    <source>
        <dbReference type="EMBL" id="CAF1033271.1"/>
    </source>
</evidence>
<name>A0A816YJR0_9BILA</name>
<evidence type="ECO:0000256" key="2">
    <source>
        <dbReference type="ARBA" id="ARBA00009765"/>
    </source>
</evidence>
<dbReference type="PANTHER" id="PTHR46494:SF1">
    <property type="entry name" value="CORA FAMILY METAL ION TRANSPORTER (EUROFUNG)"/>
    <property type="match status" value="1"/>
</dbReference>
<dbReference type="Proteomes" id="UP000663855">
    <property type="component" value="Unassembled WGS sequence"/>
</dbReference>
<comment type="function">
    <text evidence="11">Mediates influx of magnesium ions. Alternates between open and closed states. Activated by low cytoplasmic Mg(2+) levels. Inactive when cytoplasmic Mg(2+) levels are high.</text>
</comment>
<dbReference type="Gene3D" id="1.20.58.340">
    <property type="entry name" value="Magnesium transport protein CorA, transmembrane region"/>
    <property type="match status" value="2"/>
</dbReference>
<comment type="subcellular location">
    <subcellularLocation>
        <location evidence="1">Cell membrane</location>
        <topology evidence="1">Multi-pass membrane protein</topology>
    </subcellularLocation>
</comment>
<evidence type="ECO:0000313" key="14">
    <source>
        <dbReference type="EMBL" id="CAF1502236.1"/>
    </source>
</evidence>
<dbReference type="Proteomes" id="UP000663834">
    <property type="component" value="Unassembled WGS sequence"/>
</dbReference>
<comment type="caution">
    <text evidence="15">The sequence shown here is derived from an EMBL/GenBank/DDBJ whole genome shotgun (WGS) entry which is preliminary data.</text>
</comment>
<evidence type="ECO:0000256" key="8">
    <source>
        <dbReference type="ARBA" id="ARBA00023065"/>
    </source>
</evidence>
<dbReference type="SUPFAM" id="SSF144083">
    <property type="entry name" value="Magnesium transport protein CorA, transmembrane region"/>
    <property type="match status" value="1"/>
</dbReference>
<dbReference type="Proteomes" id="UP000663842">
    <property type="component" value="Unassembled WGS sequence"/>
</dbReference>
<dbReference type="Gene3D" id="3.30.460.20">
    <property type="entry name" value="CorA soluble domain-like"/>
    <property type="match status" value="1"/>
</dbReference>
<accession>A0A816YJR0</accession>
<dbReference type="FunFam" id="1.20.58.340:FF:000004">
    <property type="entry name" value="Magnesium transport protein CorA"/>
    <property type="match status" value="1"/>
</dbReference>
<dbReference type="InterPro" id="IPR045861">
    <property type="entry name" value="CorA_cytoplasmic_dom"/>
</dbReference>
<feature type="transmembrane region" description="Helical" evidence="12">
    <location>
        <begin position="370"/>
        <end position="392"/>
    </location>
</feature>
<dbReference type="InterPro" id="IPR045863">
    <property type="entry name" value="CorA_TM1_TM2"/>
</dbReference>
<dbReference type="GO" id="GO:0005886">
    <property type="term" value="C:plasma membrane"/>
    <property type="evidence" value="ECO:0007669"/>
    <property type="project" value="UniProtKB-SubCell"/>
</dbReference>
<dbReference type="EMBL" id="CAJNOV010000643">
    <property type="protein sequence ID" value="CAF1033271.1"/>
    <property type="molecule type" value="Genomic_DNA"/>
</dbReference>
<evidence type="ECO:0000313" key="17">
    <source>
        <dbReference type="EMBL" id="CAF4313102.1"/>
    </source>
</evidence>
<reference evidence="15" key="1">
    <citation type="submission" date="2021-02" db="EMBL/GenBank/DDBJ databases">
        <authorList>
            <person name="Nowell W R."/>
        </authorList>
    </citation>
    <scope>NUCLEOTIDE SEQUENCE</scope>
</reference>
<keyword evidence="3" id="KW-0813">Transport</keyword>
<evidence type="ECO:0000256" key="9">
    <source>
        <dbReference type="ARBA" id="ARBA00023136"/>
    </source>
</evidence>
<keyword evidence="7 12" id="KW-1133">Transmembrane helix</keyword>
<evidence type="ECO:0000256" key="5">
    <source>
        <dbReference type="ARBA" id="ARBA00022692"/>
    </source>
</evidence>
<dbReference type="PANTHER" id="PTHR46494">
    <property type="entry name" value="CORA FAMILY METAL ION TRANSPORTER (EUROFUNG)"/>
    <property type="match status" value="1"/>
</dbReference>
<dbReference type="Proteomes" id="UP000681720">
    <property type="component" value="Unassembled WGS sequence"/>
</dbReference>
<keyword evidence="5 12" id="KW-0812">Transmembrane</keyword>
<dbReference type="InterPro" id="IPR002523">
    <property type="entry name" value="MgTranspt_CorA/ZnTranspt_ZntB"/>
</dbReference>
<dbReference type="EMBL" id="CAJOBJ010038413">
    <property type="protein sequence ID" value="CAF4313102.1"/>
    <property type="molecule type" value="Genomic_DNA"/>
</dbReference>
<protein>
    <submittedName>
        <fullName evidence="15">Uncharacterized protein</fullName>
    </submittedName>
</protein>
<keyword evidence="6" id="KW-0460">Magnesium</keyword>
<sequence>MHIRFHNHRLASDEYDLQLISNGDNRPIFFNIIQYDEAHYTEHNFNSLSELNVFLTTTSCSSKDYCTWMNIEGIHRTDILDELSNRFNFHALTKEDIYTINERMKLDLLDNGSCIYLLMKMIYVHSDTEHIHQEQISFILKENNFLITFQEAKDKSNSMDIFQIVKNRLKNNRGRIRSLKVDYLFYCLIDVLIENYMFVLDRISIKIDMIDKVLMNKLKQNNNSDISSHHFDSETLRLIYHIKHDMLSFRILCQPLREIIIKLQKAQDRISLTNQSVQYRRQYRRKKRPKRITLSGNYFFNPNSDSLTHRWPLGSTQEKAPLFNEYIFMYFKDLNDHIILLHDRIDTYCDLLSSLISFYVILNEAEMNRIMTFLTLVSIIFIPLTFFCGLFSMNFRHMPPLQWYYGYFFILTILGACGILTITFFKWKKWL</sequence>
<dbReference type="GO" id="GO:0000287">
    <property type="term" value="F:magnesium ion binding"/>
    <property type="evidence" value="ECO:0007669"/>
    <property type="project" value="TreeGrafter"/>
</dbReference>
<evidence type="ECO:0000313" key="16">
    <source>
        <dbReference type="EMBL" id="CAF3849282.1"/>
    </source>
</evidence>
<evidence type="ECO:0000256" key="12">
    <source>
        <dbReference type="SAM" id="Phobius"/>
    </source>
</evidence>
<proteinExistence type="inferred from homology"/>
<evidence type="ECO:0000256" key="4">
    <source>
        <dbReference type="ARBA" id="ARBA00022475"/>
    </source>
</evidence>
<evidence type="ECO:0000256" key="7">
    <source>
        <dbReference type="ARBA" id="ARBA00022989"/>
    </source>
</evidence>
<dbReference type="GO" id="GO:0050897">
    <property type="term" value="F:cobalt ion binding"/>
    <property type="evidence" value="ECO:0007669"/>
    <property type="project" value="TreeGrafter"/>
</dbReference>
<gene>
    <name evidence="13" type="ORF">CJN711_LOCUS3910</name>
    <name evidence="17" type="ORF">GIL414_LOCUS26367</name>
    <name evidence="14" type="ORF">KQP761_LOCUS14684</name>
    <name evidence="16" type="ORF">UXM345_LOCUS7729</name>
    <name evidence="15" type="ORF">XDN619_LOCUS30358</name>
</gene>
<dbReference type="EMBL" id="CAJOBF010000650">
    <property type="protein sequence ID" value="CAF3849282.1"/>
    <property type="molecule type" value="Genomic_DNA"/>
</dbReference>
<dbReference type="Pfam" id="PF01544">
    <property type="entry name" value="CorA"/>
    <property type="match status" value="1"/>
</dbReference>
<dbReference type="AlphaFoldDB" id="A0A816YJR0"/>
<keyword evidence="9 12" id="KW-0472">Membrane</keyword>
<organism evidence="15 18">
    <name type="scientific">Rotaria magnacalcarata</name>
    <dbReference type="NCBI Taxonomy" id="392030"/>
    <lineage>
        <taxon>Eukaryota</taxon>
        <taxon>Metazoa</taxon>
        <taxon>Spiralia</taxon>
        <taxon>Gnathifera</taxon>
        <taxon>Rotifera</taxon>
        <taxon>Eurotatoria</taxon>
        <taxon>Bdelloidea</taxon>
        <taxon>Philodinida</taxon>
        <taxon>Philodinidae</taxon>
        <taxon>Rotaria</taxon>
    </lineage>
</organism>
<comment type="catalytic activity">
    <reaction evidence="10">
        <text>Mg(2+)(in) = Mg(2+)(out)</text>
        <dbReference type="Rhea" id="RHEA:29827"/>
        <dbReference type="ChEBI" id="CHEBI:18420"/>
    </reaction>
</comment>
<dbReference type="SUPFAM" id="SSF143865">
    <property type="entry name" value="CorA soluble domain-like"/>
    <property type="match status" value="1"/>
</dbReference>
<dbReference type="GO" id="GO:0015095">
    <property type="term" value="F:magnesium ion transmembrane transporter activity"/>
    <property type="evidence" value="ECO:0007669"/>
    <property type="project" value="TreeGrafter"/>
</dbReference>
<evidence type="ECO:0000313" key="15">
    <source>
        <dbReference type="EMBL" id="CAF2160301.1"/>
    </source>
</evidence>
<evidence type="ECO:0000256" key="6">
    <source>
        <dbReference type="ARBA" id="ARBA00022842"/>
    </source>
</evidence>